<keyword evidence="5" id="KW-0067">ATP-binding</keyword>
<dbReference type="InterPro" id="IPR041118">
    <property type="entry name" value="Rx_N"/>
</dbReference>
<reference evidence="11" key="1">
    <citation type="submission" date="2021-01" db="UniProtKB">
        <authorList>
            <consortium name="EnsemblPlants"/>
        </authorList>
    </citation>
    <scope>IDENTIFICATION</scope>
</reference>
<evidence type="ECO:0000259" key="7">
    <source>
        <dbReference type="Pfam" id="PF00931"/>
    </source>
</evidence>
<dbReference type="Gene3D" id="3.80.10.10">
    <property type="entry name" value="Ribonuclease Inhibitor"/>
    <property type="match status" value="4"/>
</dbReference>
<dbReference type="Gene3D" id="1.20.5.4130">
    <property type="match status" value="1"/>
</dbReference>
<dbReference type="Pfam" id="PF00931">
    <property type="entry name" value="NB-ARC"/>
    <property type="match status" value="2"/>
</dbReference>
<feature type="domain" description="Disease resistance R13L4/SHOC-2-like LRR" evidence="10">
    <location>
        <begin position="600"/>
        <end position="882"/>
    </location>
</feature>
<dbReference type="PRINTS" id="PR00364">
    <property type="entry name" value="DISEASERSIST"/>
</dbReference>
<evidence type="ECO:0000259" key="8">
    <source>
        <dbReference type="Pfam" id="PF18052"/>
    </source>
</evidence>
<dbReference type="Pfam" id="PF18052">
    <property type="entry name" value="Rx_N"/>
    <property type="match status" value="1"/>
</dbReference>
<evidence type="ECO:0000256" key="5">
    <source>
        <dbReference type="ARBA" id="ARBA00022840"/>
    </source>
</evidence>
<dbReference type="OMA" id="NENAPHI"/>
<dbReference type="InterPro" id="IPR055414">
    <property type="entry name" value="LRR_R13L4/SHOC2-like"/>
</dbReference>
<keyword evidence="1" id="KW-0433">Leucine-rich repeat</keyword>
<evidence type="ECO:0000259" key="9">
    <source>
        <dbReference type="Pfam" id="PF23559"/>
    </source>
</evidence>
<keyword evidence="6" id="KW-0175">Coiled coil</keyword>
<dbReference type="GO" id="GO:0005524">
    <property type="term" value="F:ATP binding"/>
    <property type="evidence" value="ECO:0007669"/>
    <property type="project" value="UniProtKB-KW"/>
</dbReference>
<feature type="domain" description="NB-ARC" evidence="7">
    <location>
        <begin position="251"/>
        <end position="380"/>
    </location>
</feature>
<dbReference type="EnsemblPlants" id="Kaladp0008s0619.1.v1.1">
    <property type="protein sequence ID" value="Kaladp0008s0619.1.v1.1.CDS.1"/>
    <property type="gene ID" value="Kaladp0008s0619.v1.1"/>
</dbReference>
<dbReference type="Pfam" id="PF23559">
    <property type="entry name" value="WHD_DRP"/>
    <property type="match status" value="1"/>
</dbReference>
<dbReference type="Pfam" id="PF23598">
    <property type="entry name" value="LRR_14"/>
    <property type="match status" value="1"/>
</dbReference>
<dbReference type="InterPro" id="IPR032675">
    <property type="entry name" value="LRR_dom_sf"/>
</dbReference>
<dbReference type="Proteomes" id="UP000594263">
    <property type="component" value="Unplaced"/>
</dbReference>
<evidence type="ECO:0000313" key="11">
    <source>
        <dbReference type="EnsemblPlants" id="Kaladp0008s0619.1.v1.1.CDS.1"/>
    </source>
</evidence>
<sequence length="1330" mass="150881">MSGVELAVASGAGKVLASSLLSQKVIDFFSTWKLDSFLLDKLEIQLNSVEALLSDAQEKLIEENTRVEKWVQKARFAIYDAEDLLDKILADVPGSSMVRSDIIDLVESSDSVRDKLKYKVKSIHPFKKTIEEELGKIIERLQFIAAQKEVLGLKEKSELASYRKGRLSTSLTNETSTIYGRSEDKNAIMRMLNSREGNDDALRVIPIIGMGGIGKTTLAYMVFHEYKSLNRSFGLPSWLGRLLQRPDYSSNSTVFDVKGWACISDDFDATRIIKSLLESVTGQESKVDNNLELLQHELKKQLQGKKFLVVLDDIWSDDPQNWDALRTSLSVGAPGSRVIVTTRWKNVAQVVSSSHNFFYELDKLSRDESWSLFEKIVFRDGNSNAHPILIDIGKEIVRRCKGLPMAIKMVGGLLLSKGNDETEWRSVLNNKIWENTKIIPSLRLSYYHLPLGVQNCFAYCSIFPKNYIFSVEEVIMLWISEGLIEKFCDVNRYEDVARTYFTHLRSKFFFQESSGGSKFVMHDLVHDLALHVSRGLCVDFKNVTVQSRRLSYIQGKDEPLFNQMSGTKLSHLRTFLPLSKDGFSSGGRGFYFNNKLLSDLLSNFKLLRVLSLEGYTIFTLPEAVGDMKLLRYLNLSSTNIDRLPDKICRLHNLQILLLSDCWKLKRLPAEICNLVNLRHLNFKWTELEEMPDGIGSMRNIRTLSKFKLGRGKSKQMREFKELFNLEGKLHISSLNNVDDVKDVVIASFKNKEYIKELVLDWDSDWDSDGGPTRARVTELDEKVLDAIEAHKNLKNLDIYGYGGKRLSDWIVGVCASFTAMVSLCIYNCFHLEVLPSLGNLPFLKCLKMQGLKRIESFGEEFYGDSPTPFHALEELHIDGMDALKTWCFPGGDRLGFQILCDLQIRSCPKLTKIPYCFPSLTQIFIGYCNNLIKFETCGEAKEGSSSVTACRHHPFQSVHITMCPKLEEIPNNFANSDSFVIQYCEKLVSLPRLQHVRRLTLHDVSVSLPVNAALHDCGYDAMEELTIESPLSNLFCAELNRLTSLKSLELIIPKGMRPAGSTDEDCEVISLPPHISDFTFCHGTFRVRTKVLTELSNLSSLTKLQLYQYAPESLPDVELPSTLKSLTVGICFALRTIPDRFLSGCGKSLQELWINHCDYLVCLPSSLSTLESLQRLSIRQCGSIRQFPILTRSGLYCLTSLSSLWISDCRGLECLPDGLHKATTLQSLYIEKCPNLRITEDGDGFPANLRILKISDCGKMKPFVKMVLPTLTSLKHLELEEFPDISSLEHCLPESIQYLMITKFPRLKSLSRVLPSFKHLRRLYVYNCPF</sequence>
<dbReference type="InterPro" id="IPR002182">
    <property type="entry name" value="NB-ARC"/>
</dbReference>
<evidence type="ECO:0000256" key="6">
    <source>
        <dbReference type="SAM" id="Coils"/>
    </source>
</evidence>
<feature type="domain" description="Disease resistance N-terminal" evidence="8">
    <location>
        <begin position="20"/>
        <end position="95"/>
    </location>
</feature>
<name>A0A7N0RDK4_KALFE</name>
<evidence type="ECO:0000256" key="4">
    <source>
        <dbReference type="ARBA" id="ARBA00022821"/>
    </source>
</evidence>
<dbReference type="GO" id="GO:0043531">
    <property type="term" value="F:ADP binding"/>
    <property type="evidence" value="ECO:0007669"/>
    <property type="project" value="InterPro"/>
</dbReference>
<keyword evidence="4" id="KW-0611">Plant defense</keyword>
<dbReference type="InterPro" id="IPR058922">
    <property type="entry name" value="WHD_DRP"/>
</dbReference>
<feature type="domain" description="NB-ARC" evidence="7">
    <location>
        <begin position="184"/>
        <end position="239"/>
    </location>
</feature>
<feature type="coiled-coil region" evidence="6">
    <location>
        <begin position="39"/>
        <end position="73"/>
    </location>
</feature>
<dbReference type="GO" id="GO:0051707">
    <property type="term" value="P:response to other organism"/>
    <property type="evidence" value="ECO:0007669"/>
    <property type="project" value="UniProtKB-ARBA"/>
</dbReference>
<dbReference type="SMART" id="SM00369">
    <property type="entry name" value="LRR_TYP"/>
    <property type="match status" value="2"/>
</dbReference>
<dbReference type="InterPro" id="IPR003591">
    <property type="entry name" value="Leu-rich_rpt_typical-subtyp"/>
</dbReference>
<organism evidence="11 12">
    <name type="scientific">Kalanchoe fedtschenkoi</name>
    <name type="common">Lavender scallops</name>
    <name type="synonym">South American air plant</name>
    <dbReference type="NCBI Taxonomy" id="63787"/>
    <lineage>
        <taxon>Eukaryota</taxon>
        <taxon>Viridiplantae</taxon>
        <taxon>Streptophyta</taxon>
        <taxon>Embryophyta</taxon>
        <taxon>Tracheophyta</taxon>
        <taxon>Spermatophyta</taxon>
        <taxon>Magnoliopsida</taxon>
        <taxon>eudicotyledons</taxon>
        <taxon>Gunneridae</taxon>
        <taxon>Pentapetalae</taxon>
        <taxon>Saxifragales</taxon>
        <taxon>Crassulaceae</taxon>
        <taxon>Kalanchoe</taxon>
    </lineage>
</organism>
<evidence type="ECO:0000256" key="3">
    <source>
        <dbReference type="ARBA" id="ARBA00022741"/>
    </source>
</evidence>
<dbReference type="PANTHER" id="PTHR36766">
    <property type="entry name" value="PLANT BROAD-SPECTRUM MILDEW RESISTANCE PROTEIN RPW8"/>
    <property type="match status" value="1"/>
</dbReference>
<dbReference type="Gene3D" id="1.10.8.430">
    <property type="entry name" value="Helical domain of apoptotic protease-activating factors"/>
    <property type="match status" value="1"/>
</dbReference>
<dbReference type="Gene3D" id="1.10.10.10">
    <property type="entry name" value="Winged helix-like DNA-binding domain superfamily/Winged helix DNA-binding domain"/>
    <property type="match status" value="1"/>
</dbReference>
<evidence type="ECO:0000313" key="12">
    <source>
        <dbReference type="Proteomes" id="UP000594263"/>
    </source>
</evidence>
<dbReference type="SUPFAM" id="SSF52058">
    <property type="entry name" value="L domain-like"/>
    <property type="match status" value="1"/>
</dbReference>
<evidence type="ECO:0000259" key="10">
    <source>
        <dbReference type="Pfam" id="PF23598"/>
    </source>
</evidence>
<feature type="domain" description="Disease resistance protein winged helix" evidence="9">
    <location>
        <begin position="462"/>
        <end position="529"/>
    </location>
</feature>
<dbReference type="InterPro" id="IPR036388">
    <property type="entry name" value="WH-like_DNA-bd_sf"/>
</dbReference>
<keyword evidence="12" id="KW-1185">Reference proteome</keyword>
<dbReference type="Gene3D" id="3.40.50.300">
    <property type="entry name" value="P-loop containing nucleotide triphosphate hydrolases"/>
    <property type="match status" value="1"/>
</dbReference>
<dbReference type="GO" id="GO:0006952">
    <property type="term" value="P:defense response"/>
    <property type="evidence" value="ECO:0007669"/>
    <property type="project" value="UniProtKB-KW"/>
</dbReference>
<protein>
    <submittedName>
        <fullName evidence="11">Uncharacterized protein</fullName>
    </submittedName>
</protein>
<dbReference type="InterPro" id="IPR042197">
    <property type="entry name" value="Apaf_helical"/>
</dbReference>
<dbReference type="SUPFAM" id="SSF52540">
    <property type="entry name" value="P-loop containing nucleoside triphosphate hydrolases"/>
    <property type="match status" value="1"/>
</dbReference>
<dbReference type="InterPro" id="IPR027417">
    <property type="entry name" value="P-loop_NTPase"/>
</dbReference>
<evidence type="ECO:0000256" key="2">
    <source>
        <dbReference type="ARBA" id="ARBA00022737"/>
    </source>
</evidence>
<dbReference type="Gramene" id="Kaladp0008s0619.1.v1.1">
    <property type="protein sequence ID" value="Kaladp0008s0619.1.v1.1.CDS.1"/>
    <property type="gene ID" value="Kaladp0008s0619.v1.1"/>
</dbReference>
<dbReference type="PANTHER" id="PTHR36766:SF40">
    <property type="entry name" value="DISEASE RESISTANCE PROTEIN RGA3"/>
    <property type="match status" value="1"/>
</dbReference>
<proteinExistence type="predicted"/>
<keyword evidence="3" id="KW-0547">Nucleotide-binding</keyword>
<accession>A0A7N0RDK4</accession>
<keyword evidence="2" id="KW-0677">Repeat</keyword>
<evidence type="ECO:0000256" key="1">
    <source>
        <dbReference type="ARBA" id="ARBA00022614"/>
    </source>
</evidence>